<dbReference type="AlphaFoldDB" id="A0A7S2FTR4"/>
<sequence>MPVQEPSVVKFEVPLNKGDAEPEDEGEEKPEKSCFERFVPNWCRLPSWCKLPPWFSTFAFFMFAAGAIATAFYIFAGHYIWDGPCYNFRWCADNNTTDLGSAPGDDSEDGGGEGGGGRRPG</sequence>
<evidence type="ECO:0000313" key="3">
    <source>
        <dbReference type="EMBL" id="CAD9412474.1"/>
    </source>
</evidence>
<dbReference type="EMBL" id="HBGU01010020">
    <property type="protein sequence ID" value="CAD9412474.1"/>
    <property type="molecule type" value="Transcribed_RNA"/>
</dbReference>
<feature type="compositionally biased region" description="Gly residues" evidence="1">
    <location>
        <begin position="112"/>
        <end position="121"/>
    </location>
</feature>
<accession>A0A7S2FTR4</accession>
<name>A0A7S2FTR4_9EUKA</name>
<protein>
    <submittedName>
        <fullName evidence="3">Uncharacterized protein</fullName>
    </submittedName>
</protein>
<keyword evidence="2" id="KW-1133">Transmembrane helix</keyword>
<organism evidence="3">
    <name type="scientific">Haptolina brevifila</name>
    <dbReference type="NCBI Taxonomy" id="156173"/>
    <lineage>
        <taxon>Eukaryota</taxon>
        <taxon>Haptista</taxon>
        <taxon>Haptophyta</taxon>
        <taxon>Prymnesiophyceae</taxon>
        <taxon>Prymnesiales</taxon>
        <taxon>Prymnesiaceae</taxon>
        <taxon>Haptolina</taxon>
    </lineage>
</organism>
<feature type="transmembrane region" description="Helical" evidence="2">
    <location>
        <begin position="54"/>
        <end position="76"/>
    </location>
</feature>
<keyword evidence="2" id="KW-0472">Membrane</keyword>
<evidence type="ECO:0000256" key="2">
    <source>
        <dbReference type="SAM" id="Phobius"/>
    </source>
</evidence>
<evidence type="ECO:0000256" key="1">
    <source>
        <dbReference type="SAM" id="MobiDB-lite"/>
    </source>
</evidence>
<keyword evidence="2" id="KW-0812">Transmembrane</keyword>
<proteinExistence type="predicted"/>
<gene>
    <name evidence="3" type="ORF">CBRE1094_LOCUS5560</name>
</gene>
<feature type="region of interest" description="Disordered" evidence="1">
    <location>
        <begin position="99"/>
        <end position="121"/>
    </location>
</feature>
<reference evidence="3" key="1">
    <citation type="submission" date="2021-01" db="EMBL/GenBank/DDBJ databases">
        <authorList>
            <person name="Corre E."/>
            <person name="Pelletier E."/>
            <person name="Niang G."/>
            <person name="Scheremetjew M."/>
            <person name="Finn R."/>
            <person name="Kale V."/>
            <person name="Holt S."/>
            <person name="Cochrane G."/>
            <person name="Meng A."/>
            <person name="Brown T."/>
            <person name="Cohen L."/>
        </authorList>
    </citation>
    <scope>NUCLEOTIDE SEQUENCE</scope>
    <source>
        <strain evidence="3">UTEX LB 985</strain>
    </source>
</reference>